<dbReference type="EMBL" id="FNQM01000001">
    <property type="protein sequence ID" value="SDZ74060.1"/>
    <property type="molecule type" value="Genomic_DNA"/>
</dbReference>
<dbReference type="RefSeq" id="WP_093247528.1">
    <property type="nucleotide sequence ID" value="NZ_FNQM01000001.1"/>
</dbReference>
<reference evidence="2 3" key="1">
    <citation type="submission" date="2016-10" db="EMBL/GenBank/DDBJ databases">
        <authorList>
            <person name="de Groot N.N."/>
        </authorList>
    </citation>
    <scope>NUCLEOTIDE SEQUENCE [LARGE SCALE GENOMIC DNA]</scope>
    <source>
        <strain evidence="2 3">DSM 15345</strain>
    </source>
</reference>
<keyword evidence="3" id="KW-1185">Reference proteome</keyword>
<dbReference type="Proteomes" id="UP000198703">
    <property type="component" value="Unassembled WGS sequence"/>
</dbReference>
<evidence type="ECO:0000256" key="1">
    <source>
        <dbReference type="SAM" id="SignalP"/>
    </source>
</evidence>
<feature type="signal peptide" evidence="1">
    <location>
        <begin position="1"/>
        <end position="18"/>
    </location>
</feature>
<gene>
    <name evidence="2" type="ORF">SAMN05444370_10192</name>
</gene>
<proteinExistence type="predicted"/>
<protein>
    <recommendedName>
        <fullName evidence="4">Lipid A 3-O-deacylase (PagL)</fullName>
    </recommendedName>
</protein>
<dbReference type="AlphaFoldDB" id="A0A1H3VH44"/>
<feature type="chain" id="PRO_5011479232" description="Lipid A 3-O-deacylase (PagL)" evidence="1">
    <location>
        <begin position="19"/>
        <end position="188"/>
    </location>
</feature>
<sequence>MRTVLAALLAASPGVAGADLGPYALSAFGGTTLDNTWDEVFLSPGSIEFTDSHLAGAAVSARVAEPLDGLSIELEGQIVRHFGGQTHWEVNAPIAVARWSRFPWDETVRSSAAFGLGLSLAGETPAQEVENEGDSQAFMAYWMIELEVAAPDSPWSLIGRLHHRSTAYGLFGEDGGSNALAMGLRRRF</sequence>
<dbReference type="STRING" id="89524.SAMN05444370_10192"/>
<dbReference type="OrthoDB" id="323914at2"/>
<evidence type="ECO:0008006" key="4">
    <source>
        <dbReference type="Google" id="ProtNLM"/>
    </source>
</evidence>
<organism evidence="2 3">
    <name type="scientific">Rubrimonas cliftonensis</name>
    <dbReference type="NCBI Taxonomy" id="89524"/>
    <lineage>
        <taxon>Bacteria</taxon>
        <taxon>Pseudomonadati</taxon>
        <taxon>Pseudomonadota</taxon>
        <taxon>Alphaproteobacteria</taxon>
        <taxon>Rhodobacterales</taxon>
        <taxon>Paracoccaceae</taxon>
        <taxon>Rubrimonas</taxon>
    </lineage>
</organism>
<name>A0A1H3VH44_9RHOB</name>
<evidence type="ECO:0000313" key="3">
    <source>
        <dbReference type="Proteomes" id="UP000198703"/>
    </source>
</evidence>
<keyword evidence="1" id="KW-0732">Signal</keyword>
<evidence type="ECO:0000313" key="2">
    <source>
        <dbReference type="EMBL" id="SDZ74060.1"/>
    </source>
</evidence>
<accession>A0A1H3VH44</accession>